<evidence type="ECO:0000256" key="5">
    <source>
        <dbReference type="ARBA" id="ARBA00022989"/>
    </source>
</evidence>
<evidence type="ECO:0000259" key="7">
    <source>
        <dbReference type="PROSITE" id="PS50850"/>
    </source>
</evidence>
<evidence type="ECO:0000313" key="9">
    <source>
        <dbReference type="Proteomes" id="UP000295805"/>
    </source>
</evidence>
<proteinExistence type="predicted"/>
<comment type="caution">
    <text evidence="8">The sequence shown here is derived from an EMBL/GenBank/DDBJ whole genome shotgun (WGS) entry which is preliminary data.</text>
</comment>
<dbReference type="Gene3D" id="1.20.1250.20">
    <property type="entry name" value="MFS general substrate transporter like domains"/>
    <property type="match status" value="1"/>
</dbReference>
<dbReference type="AlphaFoldDB" id="A0A177LDH7"/>
<dbReference type="PROSITE" id="PS00217">
    <property type="entry name" value="SUGAR_TRANSPORT_2"/>
    <property type="match status" value="1"/>
</dbReference>
<dbReference type="SUPFAM" id="SSF103473">
    <property type="entry name" value="MFS general substrate transporter"/>
    <property type="match status" value="1"/>
</dbReference>
<dbReference type="GeneID" id="89532193"/>
<dbReference type="PROSITE" id="PS00216">
    <property type="entry name" value="SUGAR_TRANSPORT_1"/>
    <property type="match status" value="1"/>
</dbReference>
<dbReference type="PANTHER" id="PTHR43045">
    <property type="entry name" value="SHIKIMATE TRANSPORTER"/>
    <property type="match status" value="1"/>
</dbReference>
<evidence type="ECO:0000256" key="6">
    <source>
        <dbReference type="ARBA" id="ARBA00023136"/>
    </source>
</evidence>
<evidence type="ECO:0000313" key="8">
    <source>
        <dbReference type="EMBL" id="TCW18858.1"/>
    </source>
</evidence>
<dbReference type="PANTHER" id="PTHR43045:SF2">
    <property type="entry name" value="INNER MEMBRANE METABOLITE TRANSPORT PROTEIN YHJE"/>
    <property type="match status" value="1"/>
</dbReference>
<dbReference type="Pfam" id="PF07690">
    <property type="entry name" value="MFS_1"/>
    <property type="match status" value="1"/>
</dbReference>
<dbReference type="OrthoDB" id="8953821at2"/>
<feature type="domain" description="Major facilitator superfamily (MFS) profile" evidence="7">
    <location>
        <begin position="31"/>
        <end position="461"/>
    </location>
</feature>
<keyword evidence="4" id="KW-0812">Transmembrane</keyword>
<dbReference type="RefSeq" id="WP_007627845.1">
    <property type="nucleotide sequence ID" value="NZ_CP143053.1"/>
</dbReference>
<evidence type="ECO:0000256" key="1">
    <source>
        <dbReference type="ARBA" id="ARBA00004651"/>
    </source>
</evidence>
<accession>A0A177LDH7</accession>
<dbReference type="InterPro" id="IPR036259">
    <property type="entry name" value="MFS_trans_sf"/>
</dbReference>
<dbReference type="InterPro" id="IPR011701">
    <property type="entry name" value="MFS"/>
</dbReference>
<keyword evidence="3" id="KW-1003">Cell membrane</keyword>
<sequence length="482" mass="51962">MATPDGNTDPHGSTAAVAETISAEPVPRHRIILASLIGTTIEFYDFYIFATAAVSVFPLLFFAGGDASTALLASMATFGTAFIARPLGSIVFGHYGDRLGRKVTLVGALLTMGIATFLIGLLPTIHQIGLWAPAMLTILRFFQGIGLGGEWSGAALLASETAQPGKRGFAAMWPQLGAPFGFILANGIFLLLTVWFAYDSTAAELSDPFLVWGWRLPFLLSIVMVGVGLYVRLRIEETPVFARAVANNERVKTPVSEVFRRNWWEIILGTFIMLATYGLFYLMTTWILSFAIGSEETGGLGYGYQSFLIIQVIAILLFAAFVPIAGWLADVLGRRRMLIGVTAAIIVFGLSFGWWLEPEAMGTGDDLDVTRMLLFLSVGMMLMGLTFGPMSAVLPELFPTNTRYTGSGVAYNFSAILGAALTPFVAVWLVQNYSVAYVGYYLVGLSVLTIISLILAPETSKASMYTEDAEIGRTTRSGGASA</sequence>
<dbReference type="InterPro" id="IPR005829">
    <property type="entry name" value="Sugar_transporter_CS"/>
</dbReference>
<reference evidence="8 9" key="1">
    <citation type="submission" date="2019-03" db="EMBL/GenBank/DDBJ databases">
        <title>Root nodule microbial communities of legume samples collected from USA, Mexico and Botswana.</title>
        <authorList>
            <person name="Hirsch A."/>
        </authorList>
    </citation>
    <scope>NUCLEOTIDE SEQUENCE [LARGE SCALE GENOMIC DNA]</scope>
    <source>
        <strain evidence="8 9">55</strain>
    </source>
</reference>
<gene>
    <name evidence="8" type="ORF">EDD19_14510</name>
</gene>
<dbReference type="GO" id="GO:0022857">
    <property type="term" value="F:transmembrane transporter activity"/>
    <property type="evidence" value="ECO:0007669"/>
    <property type="project" value="InterPro"/>
</dbReference>
<dbReference type="GO" id="GO:0005886">
    <property type="term" value="C:plasma membrane"/>
    <property type="evidence" value="ECO:0007669"/>
    <property type="project" value="UniProtKB-SubCell"/>
</dbReference>
<name>A0A177LDH7_9ACTN</name>
<protein>
    <submittedName>
        <fullName evidence="8">Sugar phosphate permease</fullName>
    </submittedName>
</protein>
<keyword evidence="6" id="KW-0472">Membrane</keyword>
<dbReference type="InterPro" id="IPR020846">
    <property type="entry name" value="MFS_dom"/>
</dbReference>
<evidence type="ECO:0000256" key="3">
    <source>
        <dbReference type="ARBA" id="ARBA00022475"/>
    </source>
</evidence>
<dbReference type="PROSITE" id="PS50850">
    <property type="entry name" value="MFS"/>
    <property type="match status" value="1"/>
</dbReference>
<keyword evidence="5" id="KW-1133">Transmembrane helix</keyword>
<comment type="subcellular location">
    <subcellularLocation>
        <location evidence="1">Cell membrane</location>
        <topology evidence="1">Multi-pass membrane protein</topology>
    </subcellularLocation>
</comment>
<dbReference type="EMBL" id="SMCX01000045">
    <property type="protein sequence ID" value="TCW18858.1"/>
    <property type="molecule type" value="Genomic_DNA"/>
</dbReference>
<evidence type="ECO:0000256" key="2">
    <source>
        <dbReference type="ARBA" id="ARBA00022448"/>
    </source>
</evidence>
<keyword evidence="2" id="KW-0813">Transport</keyword>
<dbReference type="CDD" id="cd17369">
    <property type="entry name" value="MFS_ShiA_like"/>
    <property type="match status" value="1"/>
</dbReference>
<organism evidence="8 9">
    <name type="scientific">Dietzia cinnamea</name>
    <dbReference type="NCBI Taxonomy" id="321318"/>
    <lineage>
        <taxon>Bacteria</taxon>
        <taxon>Bacillati</taxon>
        <taxon>Actinomycetota</taxon>
        <taxon>Actinomycetes</taxon>
        <taxon>Mycobacteriales</taxon>
        <taxon>Dietziaceae</taxon>
        <taxon>Dietzia</taxon>
    </lineage>
</organism>
<evidence type="ECO:0000256" key="4">
    <source>
        <dbReference type="ARBA" id="ARBA00022692"/>
    </source>
</evidence>
<dbReference type="Proteomes" id="UP000295805">
    <property type="component" value="Unassembled WGS sequence"/>
</dbReference>